<evidence type="ECO:0000259" key="5">
    <source>
        <dbReference type="SMART" id="SM00744"/>
    </source>
</evidence>
<evidence type="ECO:0000256" key="1">
    <source>
        <dbReference type="ARBA" id="ARBA00022723"/>
    </source>
</evidence>
<evidence type="ECO:0000256" key="2">
    <source>
        <dbReference type="ARBA" id="ARBA00022771"/>
    </source>
</evidence>
<evidence type="ECO:0000256" key="3">
    <source>
        <dbReference type="ARBA" id="ARBA00022833"/>
    </source>
</evidence>
<keyword evidence="4" id="KW-0812">Transmembrane</keyword>
<protein>
    <submittedName>
        <fullName evidence="6">10124_t:CDS:1</fullName>
    </submittedName>
</protein>
<sequence>MFPPSQNNHSSRTYPICRICLSSEEPKSLIAPCKCKAQWRRKLVSNGRPKELDTCTMCKFHYVVRLKSKIGSMIIRPEIRFIITCMLILIILFPSGYIMKLIMSLTSEIHLQRDVHGDEINNTTTSTILWTSYHFPFCTALAANPTISKDYYSLITDLWSRLMCIDIIQHLHLGLFFLGSTSNVVTAYYIMNELLNLFHYNSGIARADGKSKEIILWGSCGVVILFWFHYSLSAFQVTTTQEFLHELPLWVLRWITISMAVFDFGLRRIYWQLNKVNLDDGEVMSIQKMDFNEI</sequence>
<dbReference type="GO" id="GO:0008270">
    <property type="term" value="F:zinc ion binding"/>
    <property type="evidence" value="ECO:0007669"/>
    <property type="project" value="UniProtKB-KW"/>
</dbReference>
<dbReference type="SMART" id="SM00744">
    <property type="entry name" value="RINGv"/>
    <property type="match status" value="1"/>
</dbReference>
<proteinExistence type="predicted"/>
<dbReference type="Proteomes" id="UP000789570">
    <property type="component" value="Unassembled WGS sequence"/>
</dbReference>
<keyword evidence="3" id="KW-0862">Zinc</keyword>
<feature type="transmembrane region" description="Helical" evidence="4">
    <location>
        <begin position="79"/>
        <end position="99"/>
    </location>
</feature>
<feature type="transmembrane region" description="Helical" evidence="4">
    <location>
        <begin position="214"/>
        <end position="235"/>
    </location>
</feature>
<dbReference type="InterPro" id="IPR011016">
    <property type="entry name" value="Znf_RING-CH"/>
</dbReference>
<dbReference type="AlphaFoldDB" id="A0A9N8WMI5"/>
<evidence type="ECO:0000256" key="4">
    <source>
        <dbReference type="SAM" id="Phobius"/>
    </source>
</evidence>
<keyword evidence="7" id="KW-1185">Reference proteome</keyword>
<keyword evidence="2" id="KW-0863">Zinc-finger</keyword>
<dbReference type="Gene3D" id="3.30.40.10">
    <property type="entry name" value="Zinc/RING finger domain, C3HC4 (zinc finger)"/>
    <property type="match status" value="1"/>
</dbReference>
<name>A0A9N8WMI5_9GLOM</name>
<evidence type="ECO:0000313" key="6">
    <source>
        <dbReference type="EMBL" id="CAG8494501.1"/>
    </source>
</evidence>
<comment type="caution">
    <text evidence="6">The sequence shown here is derived from an EMBL/GenBank/DDBJ whole genome shotgun (WGS) entry which is preliminary data.</text>
</comment>
<keyword evidence="1" id="KW-0479">Metal-binding</keyword>
<feature type="transmembrane region" description="Helical" evidence="4">
    <location>
        <begin position="247"/>
        <end position="266"/>
    </location>
</feature>
<feature type="domain" description="RING-CH-type" evidence="5">
    <location>
        <begin position="16"/>
        <end position="59"/>
    </location>
</feature>
<dbReference type="OrthoDB" id="264354at2759"/>
<reference evidence="6" key="1">
    <citation type="submission" date="2021-06" db="EMBL/GenBank/DDBJ databases">
        <authorList>
            <person name="Kallberg Y."/>
            <person name="Tangrot J."/>
            <person name="Rosling A."/>
        </authorList>
    </citation>
    <scope>NUCLEOTIDE SEQUENCE</scope>
    <source>
        <strain evidence="6">UK204</strain>
    </source>
</reference>
<gene>
    <name evidence="6" type="ORF">FCALED_LOCUS3385</name>
</gene>
<organism evidence="6 7">
    <name type="scientific">Funneliformis caledonium</name>
    <dbReference type="NCBI Taxonomy" id="1117310"/>
    <lineage>
        <taxon>Eukaryota</taxon>
        <taxon>Fungi</taxon>
        <taxon>Fungi incertae sedis</taxon>
        <taxon>Mucoromycota</taxon>
        <taxon>Glomeromycotina</taxon>
        <taxon>Glomeromycetes</taxon>
        <taxon>Glomerales</taxon>
        <taxon>Glomeraceae</taxon>
        <taxon>Funneliformis</taxon>
    </lineage>
</organism>
<keyword evidence="4" id="KW-1133">Transmembrane helix</keyword>
<keyword evidence="4" id="KW-0472">Membrane</keyword>
<feature type="transmembrane region" description="Helical" evidence="4">
    <location>
        <begin position="167"/>
        <end position="190"/>
    </location>
</feature>
<evidence type="ECO:0000313" key="7">
    <source>
        <dbReference type="Proteomes" id="UP000789570"/>
    </source>
</evidence>
<dbReference type="EMBL" id="CAJVPQ010000589">
    <property type="protein sequence ID" value="CAG8494501.1"/>
    <property type="molecule type" value="Genomic_DNA"/>
</dbReference>
<dbReference type="InterPro" id="IPR013083">
    <property type="entry name" value="Znf_RING/FYVE/PHD"/>
</dbReference>
<accession>A0A9N8WMI5</accession>